<evidence type="ECO:0000256" key="1">
    <source>
        <dbReference type="SAM" id="MobiDB-lite"/>
    </source>
</evidence>
<name>A0ABD1SGK8_9LAMI</name>
<reference evidence="3" key="1">
    <citation type="submission" date="2024-07" db="EMBL/GenBank/DDBJ databases">
        <title>Two chromosome-level genome assemblies of Korean endemic species Abeliophyllum distichum and Forsythia ovata (Oleaceae).</title>
        <authorList>
            <person name="Jang H."/>
        </authorList>
    </citation>
    <scope>NUCLEOTIDE SEQUENCE [LARGE SCALE GENOMIC DNA]</scope>
</reference>
<sequence>MRSKVEKEFQADFKSFAQMLPCATKYDMEKQFQEKYTISKFKEFQEEFIGKVYCEVISSEEGCSVTKYEIADLVADDEERTREIRQSNELATSRSRLSCASNLHSQQSVQVGSESTEARNNATEIIFDPNLSRTKGAPKKIRRKGPLETRSKQTKGAEYHHWAHSSGLNFMPNVQMQCALLPFPAQDPLLGLGDECTSDPVDRRNV</sequence>
<comment type="caution">
    <text evidence="2">The sequence shown here is derived from an EMBL/GenBank/DDBJ whole genome shotgun (WGS) entry which is preliminary data.</text>
</comment>
<gene>
    <name evidence="2" type="ORF">Adt_25275</name>
</gene>
<keyword evidence="3" id="KW-1185">Reference proteome</keyword>
<dbReference type="Proteomes" id="UP001604336">
    <property type="component" value="Unassembled WGS sequence"/>
</dbReference>
<dbReference type="AlphaFoldDB" id="A0ABD1SGK8"/>
<accession>A0ABD1SGK8</accession>
<proteinExistence type="predicted"/>
<feature type="compositionally biased region" description="Basic and acidic residues" evidence="1">
    <location>
        <begin position="145"/>
        <end position="156"/>
    </location>
</feature>
<evidence type="ECO:0000313" key="3">
    <source>
        <dbReference type="Proteomes" id="UP001604336"/>
    </source>
</evidence>
<dbReference type="EMBL" id="JBFOLK010000007">
    <property type="protein sequence ID" value="KAL2499725.1"/>
    <property type="molecule type" value="Genomic_DNA"/>
</dbReference>
<protein>
    <submittedName>
        <fullName evidence="2">Protein FAR1-RELATED SEQUENCE</fullName>
    </submittedName>
</protein>
<evidence type="ECO:0000313" key="2">
    <source>
        <dbReference type="EMBL" id="KAL2499725.1"/>
    </source>
</evidence>
<organism evidence="2 3">
    <name type="scientific">Abeliophyllum distichum</name>
    <dbReference type="NCBI Taxonomy" id="126358"/>
    <lineage>
        <taxon>Eukaryota</taxon>
        <taxon>Viridiplantae</taxon>
        <taxon>Streptophyta</taxon>
        <taxon>Embryophyta</taxon>
        <taxon>Tracheophyta</taxon>
        <taxon>Spermatophyta</taxon>
        <taxon>Magnoliopsida</taxon>
        <taxon>eudicotyledons</taxon>
        <taxon>Gunneridae</taxon>
        <taxon>Pentapetalae</taxon>
        <taxon>asterids</taxon>
        <taxon>lamiids</taxon>
        <taxon>Lamiales</taxon>
        <taxon>Oleaceae</taxon>
        <taxon>Forsythieae</taxon>
        <taxon>Abeliophyllum</taxon>
    </lineage>
</organism>
<feature type="region of interest" description="Disordered" evidence="1">
    <location>
        <begin position="135"/>
        <end position="156"/>
    </location>
</feature>